<keyword evidence="1" id="KW-0472">Membrane</keyword>
<keyword evidence="1" id="KW-1133">Transmembrane helix</keyword>
<sequence>MEMLGFVFTVGCVIVGGIYLWTFTKSGKKWLKNL</sequence>
<evidence type="ECO:0000313" key="3">
    <source>
        <dbReference type="Proteomes" id="UP000183670"/>
    </source>
</evidence>
<evidence type="ECO:0000256" key="1">
    <source>
        <dbReference type="SAM" id="Phobius"/>
    </source>
</evidence>
<protein>
    <submittedName>
        <fullName evidence="2">Uncharacterized protein</fullName>
    </submittedName>
</protein>
<dbReference type="AlphaFoldDB" id="A0A1G6G418"/>
<organism evidence="2 3">
    <name type="scientific">Bacteroides ovatus</name>
    <dbReference type="NCBI Taxonomy" id="28116"/>
    <lineage>
        <taxon>Bacteria</taxon>
        <taxon>Pseudomonadati</taxon>
        <taxon>Bacteroidota</taxon>
        <taxon>Bacteroidia</taxon>
        <taxon>Bacteroidales</taxon>
        <taxon>Bacteroidaceae</taxon>
        <taxon>Bacteroides</taxon>
    </lineage>
</organism>
<dbReference type="Proteomes" id="UP000183670">
    <property type="component" value="Unassembled WGS sequence"/>
</dbReference>
<dbReference type="EMBL" id="FMYE01000010">
    <property type="protein sequence ID" value="SDB76573.1"/>
    <property type="molecule type" value="Genomic_DNA"/>
</dbReference>
<accession>A0A1G6G418</accession>
<proteinExistence type="predicted"/>
<reference evidence="2 3" key="1">
    <citation type="submission" date="2016-10" db="EMBL/GenBank/DDBJ databases">
        <authorList>
            <person name="de Groot N.N."/>
        </authorList>
    </citation>
    <scope>NUCLEOTIDE SEQUENCE [LARGE SCALE GENOMIC DNA]</scope>
    <source>
        <strain evidence="2 3">NLAE-zl-C500</strain>
    </source>
</reference>
<name>A0A1G6G418_BACOV</name>
<feature type="transmembrane region" description="Helical" evidence="1">
    <location>
        <begin position="6"/>
        <end position="24"/>
    </location>
</feature>
<keyword evidence="1" id="KW-0812">Transmembrane</keyword>
<evidence type="ECO:0000313" key="2">
    <source>
        <dbReference type="EMBL" id="SDB76573.1"/>
    </source>
</evidence>
<gene>
    <name evidence="2" type="ORF">SAMN05192581_101048</name>
</gene>